<accession>A0A2T4UE60</accession>
<protein>
    <submittedName>
        <fullName evidence="2">Uncharacterized protein</fullName>
    </submittedName>
</protein>
<feature type="compositionally biased region" description="Acidic residues" evidence="1">
    <location>
        <begin position="139"/>
        <end position="148"/>
    </location>
</feature>
<evidence type="ECO:0000313" key="2">
    <source>
        <dbReference type="EMBL" id="PTL55755.1"/>
    </source>
</evidence>
<comment type="caution">
    <text evidence="2">The sequence shown here is derived from an EMBL/GenBank/DDBJ whole genome shotgun (WGS) entry which is preliminary data.</text>
</comment>
<keyword evidence="3" id="KW-1185">Reference proteome</keyword>
<organism evidence="2 3">
    <name type="scientific">Paraconexibacter algicola</name>
    <dbReference type="NCBI Taxonomy" id="2133960"/>
    <lineage>
        <taxon>Bacteria</taxon>
        <taxon>Bacillati</taxon>
        <taxon>Actinomycetota</taxon>
        <taxon>Thermoleophilia</taxon>
        <taxon>Solirubrobacterales</taxon>
        <taxon>Paraconexibacteraceae</taxon>
        <taxon>Paraconexibacter</taxon>
    </lineage>
</organism>
<dbReference type="AlphaFoldDB" id="A0A2T4UE60"/>
<dbReference type="RefSeq" id="WP_107570798.1">
    <property type="nucleotide sequence ID" value="NZ_PYYB01000003.1"/>
</dbReference>
<sequence length="148" mass="15948">MSTTTKTSRAAAFAPRSEVISLPSGLEVEVLASAPSMLAFVNEGVVDRAAVFGQPIEQLNAVMDAAPRLINEILLDPKIHQGDADERPEDEILFRWLTDEDVDALLSRVIESDEEVAERARTFRDDDGGAADREGGEVLGDDPEPSAA</sequence>
<dbReference type="EMBL" id="PYYB01000003">
    <property type="protein sequence ID" value="PTL55755.1"/>
    <property type="molecule type" value="Genomic_DNA"/>
</dbReference>
<proteinExistence type="predicted"/>
<evidence type="ECO:0000313" key="3">
    <source>
        <dbReference type="Proteomes" id="UP000240739"/>
    </source>
</evidence>
<dbReference type="Proteomes" id="UP000240739">
    <property type="component" value="Unassembled WGS sequence"/>
</dbReference>
<evidence type="ECO:0000256" key="1">
    <source>
        <dbReference type="SAM" id="MobiDB-lite"/>
    </source>
</evidence>
<name>A0A2T4UE60_9ACTN</name>
<reference evidence="2 3" key="1">
    <citation type="submission" date="2018-03" db="EMBL/GenBank/DDBJ databases">
        <title>Aquarubrobacter algicola gen. nov., sp. nov., a novel actinobacterium isolated from shallow eutrophic lake during the end of cyanobacterial harmful algal blooms.</title>
        <authorList>
            <person name="Chun S.J."/>
        </authorList>
    </citation>
    <scope>NUCLEOTIDE SEQUENCE [LARGE SCALE GENOMIC DNA]</scope>
    <source>
        <strain evidence="2 3">Seoho-28</strain>
    </source>
</reference>
<feature type="compositionally biased region" description="Basic and acidic residues" evidence="1">
    <location>
        <begin position="117"/>
        <end position="136"/>
    </location>
</feature>
<gene>
    <name evidence="2" type="ORF">C7Y72_19190</name>
</gene>
<feature type="region of interest" description="Disordered" evidence="1">
    <location>
        <begin position="117"/>
        <end position="148"/>
    </location>
</feature>